<keyword evidence="2" id="KW-0732">Signal</keyword>
<evidence type="ECO:0000313" key="4">
    <source>
        <dbReference type="Proteomes" id="UP000789759"/>
    </source>
</evidence>
<organism evidence="3 4">
    <name type="scientific">Cetraspora pellucida</name>
    <dbReference type="NCBI Taxonomy" id="1433469"/>
    <lineage>
        <taxon>Eukaryota</taxon>
        <taxon>Fungi</taxon>
        <taxon>Fungi incertae sedis</taxon>
        <taxon>Mucoromycota</taxon>
        <taxon>Glomeromycotina</taxon>
        <taxon>Glomeromycetes</taxon>
        <taxon>Diversisporales</taxon>
        <taxon>Gigasporaceae</taxon>
        <taxon>Cetraspora</taxon>
    </lineage>
</organism>
<name>A0A9N9EMX1_9GLOM</name>
<dbReference type="SUPFAM" id="SSF117281">
    <property type="entry name" value="Kelch motif"/>
    <property type="match status" value="1"/>
</dbReference>
<dbReference type="AlphaFoldDB" id="A0A9N9EMX1"/>
<dbReference type="OrthoDB" id="432528at2759"/>
<keyword evidence="1" id="KW-1133">Transmembrane helix</keyword>
<evidence type="ECO:0000256" key="2">
    <source>
        <dbReference type="SAM" id="SignalP"/>
    </source>
</evidence>
<keyword evidence="1" id="KW-0472">Membrane</keyword>
<feature type="signal peptide" evidence="2">
    <location>
        <begin position="1"/>
        <end position="18"/>
    </location>
</feature>
<reference evidence="3" key="1">
    <citation type="submission" date="2021-06" db="EMBL/GenBank/DDBJ databases">
        <authorList>
            <person name="Kallberg Y."/>
            <person name="Tangrot J."/>
            <person name="Rosling A."/>
        </authorList>
    </citation>
    <scope>NUCLEOTIDE SEQUENCE</scope>
    <source>
        <strain evidence="3">FL966</strain>
    </source>
</reference>
<keyword evidence="1" id="KW-0812">Transmembrane</keyword>
<dbReference type="Proteomes" id="UP000789759">
    <property type="component" value="Unassembled WGS sequence"/>
</dbReference>
<protein>
    <submittedName>
        <fullName evidence="3">4115_t:CDS:1</fullName>
    </submittedName>
</protein>
<evidence type="ECO:0000313" key="3">
    <source>
        <dbReference type="EMBL" id="CAG8678116.1"/>
    </source>
</evidence>
<dbReference type="PANTHER" id="PTHR23244">
    <property type="entry name" value="KELCH REPEAT DOMAIN"/>
    <property type="match status" value="1"/>
</dbReference>
<keyword evidence="4" id="KW-1185">Reference proteome</keyword>
<evidence type="ECO:0000256" key="1">
    <source>
        <dbReference type="SAM" id="Phobius"/>
    </source>
</evidence>
<dbReference type="Gene3D" id="2.120.10.80">
    <property type="entry name" value="Kelch-type beta propeller"/>
    <property type="match status" value="1"/>
</dbReference>
<dbReference type="InterPro" id="IPR015915">
    <property type="entry name" value="Kelch-typ_b-propeller"/>
</dbReference>
<dbReference type="EMBL" id="CAJVQA010008858">
    <property type="protein sequence ID" value="CAG8678116.1"/>
    <property type="molecule type" value="Genomic_DNA"/>
</dbReference>
<feature type="transmembrane region" description="Helical" evidence="1">
    <location>
        <begin position="288"/>
        <end position="311"/>
    </location>
</feature>
<sequence length="354" mass="38706">MIGLNKFCLSQLITITTAFTPASRIYQGSVIIENKIYFLGGLNIPNVGTSDLFYLDISSPFNSENLKWTSLTPIPVKSAFAPSCFGGSNNSTIFLFEHRRTDNVDSFTLVTFTFDIVNQKWNAPQTLGNAPPSRQNMVAVVDKNGSIYINDFPNGTIDYSLAEIGMDKISVYNTTSGTWSLKTAVGGVAIGTRVSHTAVLSNDSTIIIYGGASNNFTKNPYPSLAALDTSVEPYKWSEINSGFDLATAPNNDVYILDTSNYTWVKSFDLNPSSYSSSYSSNDFDKIPLIAGLSSGLLALIIIASIIGCFCYRKHHNYIPTPGTNIDDKYIATPGTNIEDRNYIPTPGTDTRERN</sequence>
<feature type="chain" id="PRO_5040152083" evidence="2">
    <location>
        <begin position="19"/>
        <end position="354"/>
    </location>
</feature>
<dbReference type="PANTHER" id="PTHR23244:SF471">
    <property type="entry name" value="GUANINE NUCLEOTIDE-BINDING PROTEIN SUBUNIT BETA 1-RELATED"/>
    <property type="match status" value="1"/>
</dbReference>
<accession>A0A9N9EMX1</accession>
<gene>
    <name evidence="3" type="ORF">CPELLU_LOCUS10631</name>
</gene>
<comment type="caution">
    <text evidence="3">The sequence shown here is derived from an EMBL/GenBank/DDBJ whole genome shotgun (WGS) entry which is preliminary data.</text>
</comment>
<proteinExistence type="predicted"/>